<keyword evidence="1" id="KW-0863">Zinc-finger</keyword>
<evidence type="ECO:0000259" key="2">
    <source>
        <dbReference type="PROSITE" id="PS51083"/>
    </source>
</evidence>
<dbReference type="PROSITE" id="PS51083">
    <property type="entry name" value="ZF_HIT"/>
    <property type="match status" value="1"/>
</dbReference>
<evidence type="ECO:0000313" key="4">
    <source>
        <dbReference type="Proteomes" id="UP000717585"/>
    </source>
</evidence>
<dbReference type="CDD" id="cd23024">
    <property type="entry name" value="zf-HIT_ZNHIT2-3"/>
    <property type="match status" value="1"/>
</dbReference>
<dbReference type="AlphaFoldDB" id="A0A8J6E8C7"/>
<evidence type="ECO:0000313" key="3">
    <source>
        <dbReference type="EMBL" id="KAG9391720.1"/>
    </source>
</evidence>
<dbReference type="Pfam" id="PF04438">
    <property type="entry name" value="zf-HIT"/>
    <property type="match status" value="1"/>
</dbReference>
<dbReference type="GO" id="GO:0008270">
    <property type="term" value="F:zinc ion binding"/>
    <property type="evidence" value="ECO:0007669"/>
    <property type="project" value="UniProtKB-UniRule"/>
</dbReference>
<proteinExistence type="predicted"/>
<keyword evidence="4" id="KW-1185">Reference proteome</keyword>
<sequence length="153" mass="17193">MRATCGVCGNEGKYKCSTCKKYYCSMECMKKHRDSCSATPAPKRKLATDFSRSLEERIDPNFVLEDTLNLPTMTPSLQLQLDNSQEIAELLRDEHTRAVAMEIVHLARPSAANVLDDRQAVRRAEIALDQARDDKAFDRLVTTILKVVKGDGM</sequence>
<keyword evidence="1" id="KW-0862">Zinc</keyword>
<dbReference type="SUPFAM" id="SSF144232">
    <property type="entry name" value="HIT/MYND zinc finger-like"/>
    <property type="match status" value="1"/>
</dbReference>
<accession>A0A8J6E8C7</accession>
<name>A0A8J6E8C7_9EUKA</name>
<dbReference type="Gene3D" id="1.10.220.30">
    <property type="match status" value="1"/>
</dbReference>
<dbReference type="EMBL" id="JAHDYR010000053">
    <property type="protein sequence ID" value="KAG9391720.1"/>
    <property type="molecule type" value="Genomic_DNA"/>
</dbReference>
<gene>
    <name evidence="3" type="ORF">J8273_6496</name>
</gene>
<comment type="caution">
    <text evidence="3">The sequence shown here is derived from an EMBL/GenBank/DDBJ whole genome shotgun (WGS) entry which is preliminary data.</text>
</comment>
<dbReference type="Gene3D" id="3.30.60.190">
    <property type="match status" value="1"/>
</dbReference>
<organism evidence="3 4">
    <name type="scientific">Carpediemonas membranifera</name>
    <dbReference type="NCBI Taxonomy" id="201153"/>
    <lineage>
        <taxon>Eukaryota</taxon>
        <taxon>Metamonada</taxon>
        <taxon>Carpediemonas-like organisms</taxon>
        <taxon>Carpediemonas</taxon>
    </lineage>
</organism>
<dbReference type="Proteomes" id="UP000717585">
    <property type="component" value="Unassembled WGS sequence"/>
</dbReference>
<evidence type="ECO:0000256" key="1">
    <source>
        <dbReference type="PROSITE-ProRule" id="PRU00453"/>
    </source>
</evidence>
<feature type="domain" description="HIT-type" evidence="2">
    <location>
        <begin position="5"/>
        <end position="36"/>
    </location>
</feature>
<keyword evidence="1" id="KW-0479">Metal-binding</keyword>
<protein>
    <submittedName>
        <fullName evidence="3">BRCA1 C Terminus (BRCT) domain</fullName>
    </submittedName>
</protein>
<dbReference type="InterPro" id="IPR007529">
    <property type="entry name" value="Znf_HIT"/>
</dbReference>
<reference evidence="3" key="1">
    <citation type="submission" date="2021-05" db="EMBL/GenBank/DDBJ databases">
        <title>A free-living protist that lacks canonical eukaryotic 1 DNA replication and segregation systems.</title>
        <authorList>
            <person name="Salas-Leiva D.E."/>
            <person name="Tromer E.C."/>
            <person name="Curtis B.A."/>
            <person name="Jerlstrom-Hultqvist J."/>
            <person name="Kolisko M."/>
            <person name="Yi Z."/>
            <person name="Salas-Leiva J.S."/>
            <person name="Gallot-Lavallee L."/>
            <person name="Kops G.J.P.L."/>
            <person name="Archibald J.M."/>
            <person name="Simpson A.G.B."/>
            <person name="Roger A.J."/>
        </authorList>
    </citation>
    <scope>NUCLEOTIDE SEQUENCE</scope>
    <source>
        <strain evidence="3">BICM</strain>
    </source>
</reference>